<dbReference type="VEuPathDB" id="FungiDB:PV07_10075"/>
<dbReference type="Gene3D" id="1.25.40.10">
    <property type="entry name" value="Tetratricopeptide repeat domain"/>
    <property type="match status" value="2"/>
</dbReference>
<dbReference type="Pfam" id="PF13424">
    <property type="entry name" value="TPR_12"/>
    <property type="match status" value="3"/>
</dbReference>
<name>A0A0D1Z9J2_9EURO</name>
<dbReference type="Proteomes" id="UP000054466">
    <property type="component" value="Unassembled WGS sequence"/>
</dbReference>
<accession>A0A0D1Z9J2</accession>
<feature type="region of interest" description="Disordered" evidence="1">
    <location>
        <begin position="1121"/>
        <end position="1157"/>
    </location>
</feature>
<dbReference type="InterPro" id="IPR053137">
    <property type="entry name" value="NLR-like"/>
</dbReference>
<dbReference type="STRING" id="569365.A0A0D1Z9J2"/>
<feature type="domain" description="NB-ARC" evidence="2">
    <location>
        <begin position="330"/>
        <end position="465"/>
    </location>
</feature>
<feature type="compositionally biased region" description="Basic and acidic residues" evidence="1">
    <location>
        <begin position="1124"/>
        <end position="1133"/>
    </location>
</feature>
<dbReference type="SUPFAM" id="SSF53474">
    <property type="entry name" value="alpha/beta-Hydrolases"/>
    <property type="match status" value="1"/>
</dbReference>
<dbReference type="EMBL" id="KN847045">
    <property type="protein sequence ID" value="KIW24356.1"/>
    <property type="molecule type" value="Genomic_DNA"/>
</dbReference>
<dbReference type="PANTHER" id="PTHR46082:SF6">
    <property type="entry name" value="AAA+ ATPASE DOMAIN-CONTAINING PROTEIN-RELATED"/>
    <property type="match status" value="1"/>
</dbReference>
<evidence type="ECO:0000313" key="4">
    <source>
        <dbReference type="Proteomes" id="UP000054466"/>
    </source>
</evidence>
<dbReference type="InterPro" id="IPR002182">
    <property type="entry name" value="NB-ARC"/>
</dbReference>
<dbReference type="InterPro" id="IPR027417">
    <property type="entry name" value="P-loop_NTPase"/>
</dbReference>
<evidence type="ECO:0000259" key="2">
    <source>
        <dbReference type="Pfam" id="PF00931"/>
    </source>
</evidence>
<dbReference type="Pfam" id="PF00931">
    <property type="entry name" value="NB-ARC"/>
    <property type="match status" value="1"/>
</dbReference>
<sequence>MPTNLITLYSSEGQSSQALAGPQERIEPVVDIVAVHGLQEDLVSAWTDPKANVLWLRDLLPQDAKNIRVLTFGYNGSPESFFGNGGVDPLYPTAETLIATLHANRSQAQCLRRPIIFVCHGLGGLLVKQALLYSHDQMGKRTSFYRDIYTCTSAILFFGTPHGEIDKTVWLPPKRLSKSSDTMQYGPIDALSNTNRAFRSHQNVFNILFLWEEIVTHVKESSAAPPLDAQRSGIPADHMNMTKFTSRSSPGYCTVVAPLLGFIQNAPSEVAHKEQDQGVDDTSFFSQKDVCSIFDPPLDVLQQTFAFVGREQERKQLEDAMFASHANLQPTEPKIFVIHGMGGCGKTELCSRFATSHRDRFQAVFTIKASSQDQIQTTYAEIGSKGGLEATEKAAHHILSHLSRPFLLIIDNADDPGLAIGKLFPRNKNAHILITTRNLELLSVAKAGSLELKGLKEDEALRLLLSRADIPYPVEDPARTLAAKICETLGFLPLALVVAGTYIKSRQFGSRLQDYLDSYDSCRRSYKPSHIKMDSANMAKTTNMKTVYPTFDLSLAYLEAQNSIACQDALEILSIVGFYHFERIGVHIFTTAVKNRSISLTRQRIPSMSAKLLAPFLARLQPPVLLPTFLKTRSAVLERCRAEDALAELASLSLIRWDGRSDGAAPTFSLHPLVHAWAQDRLGEQQHVYAHIAFNILAEAIVLPSDNPGKDDIDVKQDRENFHRSLLPHLDACLSTCRIKIGPYKTYLSRVCLSLTPFLSPTSLSILMQQSLAAAKSGYVYAECGKFQKSVHYLTMVKDLLHELLGPRHKSTMSIMLGLAKVYWGLGRLEEAIDLQTLVVKSRKQVLGENHIDTLLAMDELGRSRWLNGQYKEALELSNISMKQMRLMLGLKDDRTLAAMDNYGVALASWHRFSESAAIHKEVLNMRKANLGPKNLDTLISKNNLAMSLLELKRFDEAQTLMSEVFEERKRQLGKEHPWTLWALCWLAKIKVKIGKLDEAEELLLGGIEAGVRSLDENHLGVLMGSGELARVYSRQGRLHAAFDLLSDTVDRLEGSRGIEHPDCFYSLWKLAVLHHRLGRVRDASDTCKVALERARKRLTDAHPLVDMIAADLKGFQKSLRPPSEWEKEDRSDVSPCTQPGMLDRKRSFRPRTQLTW</sequence>
<dbReference type="Gene3D" id="3.40.50.300">
    <property type="entry name" value="P-loop containing nucleotide triphosphate hydrolases"/>
    <property type="match status" value="1"/>
</dbReference>
<dbReference type="GeneID" id="27349269"/>
<reference evidence="3 4" key="1">
    <citation type="submission" date="2015-01" db="EMBL/GenBank/DDBJ databases">
        <title>The Genome Sequence of Cladophialophora immunda CBS83496.</title>
        <authorList>
            <consortium name="The Broad Institute Genomics Platform"/>
            <person name="Cuomo C."/>
            <person name="de Hoog S."/>
            <person name="Gorbushina A."/>
            <person name="Stielow B."/>
            <person name="Teixiera M."/>
            <person name="Abouelleil A."/>
            <person name="Chapman S.B."/>
            <person name="Priest M."/>
            <person name="Young S.K."/>
            <person name="Wortman J."/>
            <person name="Nusbaum C."/>
            <person name="Birren B."/>
        </authorList>
    </citation>
    <scope>NUCLEOTIDE SEQUENCE [LARGE SCALE GENOMIC DNA]</scope>
    <source>
        <strain evidence="3 4">CBS 83496</strain>
    </source>
</reference>
<evidence type="ECO:0000313" key="3">
    <source>
        <dbReference type="EMBL" id="KIW24356.1"/>
    </source>
</evidence>
<keyword evidence="4" id="KW-1185">Reference proteome</keyword>
<gene>
    <name evidence="3" type="ORF">PV07_10075</name>
</gene>
<dbReference type="RefSeq" id="XP_016244572.1">
    <property type="nucleotide sequence ID" value="XM_016397381.1"/>
</dbReference>
<dbReference type="AlphaFoldDB" id="A0A0D1Z9J2"/>
<dbReference type="InterPro" id="IPR011990">
    <property type="entry name" value="TPR-like_helical_dom_sf"/>
</dbReference>
<dbReference type="SUPFAM" id="SSF52540">
    <property type="entry name" value="P-loop containing nucleoside triphosphate hydrolases"/>
    <property type="match status" value="1"/>
</dbReference>
<dbReference type="GO" id="GO:0043531">
    <property type="term" value="F:ADP binding"/>
    <property type="evidence" value="ECO:0007669"/>
    <property type="project" value="InterPro"/>
</dbReference>
<protein>
    <recommendedName>
        <fullName evidence="2">NB-ARC domain-containing protein</fullName>
    </recommendedName>
</protein>
<dbReference type="SUPFAM" id="SSF48452">
    <property type="entry name" value="TPR-like"/>
    <property type="match status" value="3"/>
</dbReference>
<dbReference type="HOGENOM" id="CLU_000288_125_13_1"/>
<organism evidence="3 4">
    <name type="scientific">Cladophialophora immunda</name>
    <dbReference type="NCBI Taxonomy" id="569365"/>
    <lineage>
        <taxon>Eukaryota</taxon>
        <taxon>Fungi</taxon>
        <taxon>Dikarya</taxon>
        <taxon>Ascomycota</taxon>
        <taxon>Pezizomycotina</taxon>
        <taxon>Eurotiomycetes</taxon>
        <taxon>Chaetothyriomycetidae</taxon>
        <taxon>Chaetothyriales</taxon>
        <taxon>Herpotrichiellaceae</taxon>
        <taxon>Cladophialophora</taxon>
    </lineage>
</organism>
<evidence type="ECO:0000256" key="1">
    <source>
        <dbReference type="SAM" id="MobiDB-lite"/>
    </source>
</evidence>
<proteinExistence type="predicted"/>
<dbReference type="PANTHER" id="PTHR46082">
    <property type="entry name" value="ATP/GTP-BINDING PROTEIN-RELATED"/>
    <property type="match status" value="1"/>
</dbReference>
<dbReference type="InterPro" id="IPR029058">
    <property type="entry name" value="AB_hydrolase_fold"/>
</dbReference>
<dbReference type="OrthoDB" id="5086500at2759"/>